<evidence type="ECO:0000256" key="7">
    <source>
        <dbReference type="ARBA" id="ARBA00023065"/>
    </source>
</evidence>
<dbReference type="InterPro" id="IPR003691">
    <property type="entry name" value="FluC"/>
</dbReference>
<dbReference type="AlphaFoldDB" id="A0A6H2DQF2"/>
<feature type="binding site" evidence="12">
    <location>
        <position position="78"/>
    </location>
    <ligand>
        <name>Na(+)</name>
        <dbReference type="ChEBI" id="CHEBI:29101"/>
        <note>structural</note>
    </ligand>
</feature>
<evidence type="ECO:0000256" key="4">
    <source>
        <dbReference type="ARBA" id="ARBA00022692"/>
    </source>
</evidence>
<proteinExistence type="inferred from homology"/>
<feature type="transmembrane region" description="Helical" evidence="12">
    <location>
        <begin position="100"/>
        <end position="121"/>
    </location>
</feature>
<dbReference type="EMBL" id="CP051217">
    <property type="protein sequence ID" value="QJB70428.1"/>
    <property type="molecule type" value="Genomic_DNA"/>
</dbReference>
<evidence type="ECO:0000256" key="2">
    <source>
        <dbReference type="ARBA" id="ARBA00022475"/>
    </source>
</evidence>
<evidence type="ECO:0000256" key="12">
    <source>
        <dbReference type="HAMAP-Rule" id="MF_00454"/>
    </source>
</evidence>
<keyword evidence="12" id="KW-0813">Transport</keyword>
<keyword evidence="7 12" id="KW-0406">Ion transport</keyword>
<evidence type="ECO:0000256" key="5">
    <source>
        <dbReference type="ARBA" id="ARBA00022989"/>
    </source>
</evidence>
<dbReference type="Proteomes" id="UP000501600">
    <property type="component" value="Chromosome"/>
</dbReference>
<dbReference type="GO" id="GO:0062054">
    <property type="term" value="F:fluoride channel activity"/>
    <property type="evidence" value="ECO:0007669"/>
    <property type="project" value="UniProtKB-UniRule"/>
</dbReference>
<dbReference type="PANTHER" id="PTHR28259">
    <property type="entry name" value="FLUORIDE EXPORT PROTEIN 1-RELATED"/>
    <property type="match status" value="1"/>
</dbReference>
<dbReference type="HAMAP" id="MF_00454">
    <property type="entry name" value="FluC"/>
    <property type="match status" value="1"/>
</dbReference>
<comment type="subcellular location">
    <subcellularLocation>
        <location evidence="1 12">Cell membrane</location>
        <topology evidence="1 12">Multi-pass membrane protein</topology>
    </subcellularLocation>
</comment>
<comment type="activity regulation">
    <text evidence="12">Na(+) is not transported, but it plays an essential structural role and its presence is essential for fluoride channel function.</text>
</comment>
<keyword evidence="6 12" id="KW-0915">Sodium</keyword>
<evidence type="ECO:0000256" key="11">
    <source>
        <dbReference type="ARBA" id="ARBA00035585"/>
    </source>
</evidence>
<comment type="catalytic activity">
    <reaction evidence="11">
        <text>fluoride(in) = fluoride(out)</text>
        <dbReference type="Rhea" id="RHEA:76159"/>
        <dbReference type="ChEBI" id="CHEBI:17051"/>
    </reaction>
    <physiologicalReaction direction="left-to-right" evidence="11">
        <dbReference type="Rhea" id="RHEA:76160"/>
    </physiologicalReaction>
</comment>
<evidence type="ECO:0000256" key="8">
    <source>
        <dbReference type="ARBA" id="ARBA00023136"/>
    </source>
</evidence>
<keyword evidence="5 12" id="KW-1133">Transmembrane helix</keyword>
<protein>
    <recommendedName>
        <fullName evidence="12">Fluoride-specific ion channel FluC</fullName>
    </recommendedName>
</protein>
<dbReference type="GO" id="GO:0046872">
    <property type="term" value="F:metal ion binding"/>
    <property type="evidence" value="ECO:0007669"/>
    <property type="project" value="UniProtKB-KW"/>
</dbReference>
<comment type="function">
    <text evidence="12">Fluoride-specific ion channel. Important for reducing fluoride concentration in the cell, thus reducing its toxicity.</text>
</comment>
<dbReference type="GO" id="GO:0005886">
    <property type="term" value="C:plasma membrane"/>
    <property type="evidence" value="ECO:0007669"/>
    <property type="project" value="UniProtKB-SubCell"/>
</dbReference>
<keyword evidence="3" id="KW-0997">Cell inner membrane</keyword>
<evidence type="ECO:0000256" key="6">
    <source>
        <dbReference type="ARBA" id="ARBA00023053"/>
    </source>
</evidence>
<sequence length="125" mass="12877">MNATLLVMAGGALGAAGRYHLGRLAFHLGGTGFPYGTLAANLLGGLLMGVLVGFLARSDFVSEPWRLLLGVGLLGGFTTFSAFSLEVVNMVERGDWGLAVGYALVSVIGSVLALFAGLMAVRMVT</sequence>
<evidence type="ECO:0000256" key="10">
    <source>
        <dbReference type="ARBA" id="ARBA00035120"/>
    </source>
</evidence>
<dbReference type="KEGG" id="phao:HF685_15110"/>
<accession>A0A6H2DQF2</accession>
<dbReference type="NCBIfam" id="NF010791">
    <property type="entry name" value="PRK14195.1"/>
    <property type="match status" value="1"/>
</dbReference>
<feature type="binding site" evidence="12">
    <location>
        <position position="75"/>
    </location>
    <ligand>
        <name>Na(+)</name>
        <dbReference type="ChEBI" id="CHEBI:29101"/>
        <note>structural</note>
    </ligand>
</feature>
<dbReference type="GO" id="GO:0140114">
    <property type="term" value="P:cellular detoxification of fluoride"/>
    <property type="evidence" value="ECO:0007669"/>
    <property type="project" value="UniProtKB-UniRule"/>
</dbReference>
<dbReference type="PANTHER" id="PTHR28259:SF1">
    <property type="entry name" value="FLUORIDE EXPORT PROTEIN 1-RELATED"/>
    <property type="match status" value="1"/>
</dbReference>
<evidence type="ECO:0000256" key="9">
    <source>
        <dbReference type="ARBA" id="ARBA00023303"/>
    </source>
</evidence>
<organism evidence="13 14">
    <name type="scientific">Parasphingorhabdus halotolerans</name>
    <dbReference type="NCBI Taxonomy" id="2725558"/>
    <lineage>
        <taxon>Bacteria</taxon>
        <taxon>Pseudomonadati</taxon>
        <taxon>Pseudomonadota</taxon>
        <taxon>Alphaproteobacteria</taxon>
        <taxon>Sphingomonadales</taxon>
        <taxon>Sphingomonadaceae</taxon>
        <taxon>Parasphingorhabdus</taxon>
    </lineage>
</organism>
<feature type="transmembrane region" description="Helical" evidence="12">
    <location>
        <begin position="33"/>
        <end position="55"/>
    </location>
</feature>
<evidence type="ECO:0000313" key="14">
    <source>
        <dbReference type="Proteomes" id="UP000501600"/>
    </source>
</evidence>
<keyword evidence="2 12" id="KW-1003">Cell membrane</keyword>
<dbReference type="Pfam" id="PF02537">
    <property type="entry name" value="CRCB"/>
    <property type="match status" value="1"/>
</dbReference>
<dbReference type="RefSeq" id="WP_168820744.1">
    <property type="nucleotide sequence ID" value="NZ_CP051217.1"/>
</dbReference>
<dbReference type="NCBIfam" id="TIGR00494">
    <property type="entry name" value="crcB"/>
    <property type="match status" value="1"/>
</dbReference>
<evidence type="ECO:0000313" key="13">
    <source>
        <dbReference type="EMBL" id="QJB70428.1"/>
    </source>
</evidence>
<reference evidence="13 14" key="1">
    <citation type="submission" date="2020-04" db="EMBL/GenBank/DDBJ databases">
        <title>Genome sequence for Sphingorhabdus sp. strain M1.</title>
        <authorList>
            <person name="Park S.-J."/>
        </authorList>
    </citation>
    <scope>NUCLEOTIDE SEQUENCE [LARGE SCALE GENOMIC DNA]</scope>
    <source>
        <strain evidence="13 14">JK6</strain>
    </source>
</reference>
<gene>
    <name evidence="12 13" type="primary">crcB</name>
    <name evidence="12" type="synonym">fluC</name>
    <name evidence="13" type="ORF">HF685_15110</name>
</gene>
<feature type="transmembrane region" description="Helical" evidence="12">
    <location>
        <begin position="67"/>
        <end position="88"/>
    </location>
</feature>
<keyword evidence="8 12" id="KW-0472">Membrane</keyword>
<keyword evidence="12" id="KW-0479">Metal-binding</keyword>
<keyword evidence="9 12" id="KW-0407">Ion channel</keyword>
<evidence type="ECO:0000256" key="1">
    <source>
        <dbReference type="ARBA" id="ARBA00004651"/>
    </source>
</evidence>
<keyword evidence="4 12" id="KW-0812">Transmembrane</keyword>
<name>A0A6H2DQF2_9SPHN</name>
<comment type="similarity">
    <text evidence="10 12">Belongs to the fluoride channel Fluc/FEX (TC 1.A.43) family.</text>
</comment>
<evidence type="ECO:0000256" key="3">
    <source>
        <dbReference type="ARBA" id="ARBA00022519"/>
    </source>
</evidence>
<keyword evidence="14" id="KW-1185">Reference proteome</keyword>